<evidence type="ECO:0000313" key="2">
    <source>
        <dbReference type="Proteomes" id="UP000305888"/>
    </source>
</evidence>
<dbReference type="PANTHER" id="PTHR21197">
    <property type="entry name" value="UDP-GALACTOPYRANOSE MUTASE"/>
    <property type="match status" value="1"/>
</dbReference>
<dbReference type="OrthoDB" id="7495318at2"/>
<name>A0A5B8G0S7_9RHOB</name>
<dbReference type="GO" id="GO:0008767">
    <property type="term" value="F:UDP-galactopyranose mutase activity"/>
    <property type="evidence" value="ECO:0007669"/>
    <property type="project" value="TreeGrafter"/>
</dbReference>
<dbReference type="Gene3D" id="3.50.50.60">
    <property type="entry name" value="FAD/NAD(P)-binding domain"/>
    <property type="match status" value="1"/>
</dbReference>
<evidence type="ECO:0000313" key="1">
    <source>
        <dbReference type="EMBL" id="QDL94726.1"/>
    </source>
</evidence>
<keyword evidence="1" id="KW-0614">Plasmid</keyword>
<organism evidence="1 2">
    <name type="scientific">Paroceanicella profunda</name>
    <dbReference type="NCBI Taxonomy" id="2579971"/>
    <lineage>
        <taxon>Bacteria</taxon>
        <taxon>Pseudomonadati</taxon>
        <taxon>Pseudomonadota</taxon>
        <taxon>Alphaproteobacteria</taxon>
        <taxon>Rhodobacterales</taxon>
        <taxon>Paracoccaceae</taxon>
        <taxon>Paroceanicella</taxon>
    </lineage>
</organism>
<proteinExistence type="predicted"/>
<dbReference type="PANTHER" id="PTHR21197:SF0">
    <property type="entry name" value="UDP-GALACTOPYRANOSE MUTASE"/>
    <property type="match status" value="1"/>
</dbReference>
<dbReference type="AlphaFoldDB" id="A0A5B8G0S7"/>
<dbReference type="GO" id="GO:0050660">
    <property type="term" value="F:flavin adenine dinucleotide binding"/>
    <property type="evidence" value="ECO:0007669"/>
    <property type="project" value="TreeGrafter"/>
</dbReference>
<dbReference type="RefSeq" id="WP_138578708.1">
    <property type="nucleotide sequence ID" value="NZ_CP040822.1"/>
</dbReference>
<protein>
    <submittedName>
        <fullName evidence="1">FAD-binding protein</fullName>
    </submittedName>
</protein>
<dbReference type="GO" id="GO:0005829">
    <property type="term" value="C:cytosol"/>
    <property type="evidence" value="ECO:0007669"/>
    <property type="project" value="TreeGrafter"/>
</dbReference>
<accession>A0A5B8G0S7</accession>
<keyword evidence="2" id="KW-1185">Reference proteome</keyword>
<dbReference type="Pfam" id="PF13450">
    <property type="entry name" value="NAD_binding_8"/>
    <property type="match status" value="1"/>
</dbReference>
<dbReference type="SUPFAM" id="SSF51905">
    <property type="entry name" value="FAD/NAD(P)-binding domain"/>
    <property type="match status" value="1"/>
</dbReference>
<gene>
    <name evidence="1" type="ORF">FDP22_22910</name>
</gene>
<dbReference type="InterPro" id="IPR036188">
    <property type="entry name" value="FAD/NAD-bd_sf"/>
</dbReference>
<reference evidence="1 2" key="1">
    <citation type="submission" date="2019-06" db="EMBL/GenBank/DDBJ databases">
        <title>Genome sequence of Rhodobacteraceae bacterium D4M1.</title>
        <authorList>
            <person name="Cao J."/>
        </authorList>
    </citation>
    <scope>NUCLEOTIDE SEQUENCE [LARGE SCALE GENOMIC DNA]</scope>
    <source>
        <strain evidence="1 2">D4M1</strain>
        <plasmid evidence="2">pd4m1d</plasmid>
    </source>
</reference>
<dbReference type="Proteomes" id="UP000305888">
    <property type="component" value="Plasmid pD4M1D"/>
</dbReference>
<sequence length="449" mass="48614">MNPLSPPKNRYDVLVLGAGVTGLALARILSARGNSVCLMDDYASPGGNHISWTLEGMSFDVGAIFFWSDNPLFELFPGLARRCLDVRFDAQRITPDGAVRAYPFDMRAEVLDRPLRYRLRVARELAAARLRPMDRRSAEGFLRRHLGPTLTRDSGILNYMQRFYGLAPGEISFAFAESRMRWVSSRASLRARLQAPLQALLRAASRRRAARGPAPRCLVRPPEGFAAFYAEAVAGLEAAGVRTVLDAGLHGARRHADGFEVTSAAGTFSAARLISTIPMLHTANLLEIPVAAPPVSRRLTTLCCRFSGQRGFTAPVLYNFHAEGAWKRLTMQSDFYGTPGAAEYFSLEVCADGAPGAPAERGEAGPGALFAEFARTARAAGLFTGDLTLLASHDTEFAYPVYDHSAAHRRDALAARLGAEGVELAGRQGLFQYIPSSALAVRLAEAGLA</sequence>
<dbReference type="EMBL" id="CP040822">
    <property type="protein sequence ID" value="QDL94726.1"/>
    <property type="molecule type" value="Genomic_DNA"/>
</dbReference>
<dbReference type="KEGG" id="ppru:FDP22_22910"/>
<geneLocation type="plasmid" evidence="2">
    <name>pd4m1d</name>
</geneLocation>